<dbReference type="RefSeq" id="XP_058341641.1">
    <property type="nucleotide sequence ID" value="XM_058487590.1"/>
</dbReference>
<evidence type="ECO:0000256" key="1">
    <source>
        <dbReference type="SAM" id="MobiDB-lite"/>
    </source>
</evidence>
<evidence type="ECO:0000313" key="2">
    <source>
        <dbReference type="EMBL" id="KAJ8656728.1"/>
    </source>
</evidence>
<dbReference type="EMBL" id="JARTCD010000037">
    <property type="protein sequence ID" value="KAJ8656728.1"/>
    <property type="molecule type" value="Genomic_DNA"/>
</dbReference>
<dbReference type="GeneID" id="83214983"/>
<dbReference type="Proteomes" id="UP001234581">
    <property type="component" value="Unassembled WGS sequence"/>
</dbReference>
<comment type="caution">
    <text evidence="2">The sequence shown here is derived from an EMBL/GenBank/DDBJ whole genome shotgun (WGS) entry which is preliminary data.</text>
</comment>
<gene>
    <name evidence="2" type="ORF">O0I10_007575</name>
</gene>
<feature type="region of interest" description="Disordered" evidence="1">
    <location>
        <begin position="131"/>
        <end position="150"/>
    </location>
</feature>
<reference evidence="2 3" key="1">
    <citation type="submission" date="2023-03" db="EMBL/GenBank/DDBJ databases">
        <title>Genome sequence of Lichtheimia ornata CBS 291.66.</title>
        <authorList>
            <person name="Mohabir J.T."/>
            <person name="Shea T.P."/>
            <person name="Kurbessoian T."/>
            <person name="Berby B."/>
            <person name="Fontaine J."/>
            <person name="Livny J."/>
            <person name="Gnirke A."/>
            <person name="Stajich J.E."/>
            <person name="Cuomo C.A."/>
        </authorList>
    </citation>
    <scope>NUCLEOTIDE SEQUENCE [LARGE SCALE GENOMIC DNA]</scope>
    <source>
        <strain evidence="2">CBS 291.66</strain>
    </source>
</reference>
<name>A0AAD7V135_9FUNG</name>
<evidence type="ECO:0000313" key="3">
    <source>
        <dbReference type="Proteomes" id="UP001234581"/>
    </source>
</evidence>
<sequence length="289" mass="32552">MPKCRKGKGILANVKPQGNATGDEVLVSWLKEPGNYTRFIKANGRNVKNGDAVESKTDVCKDIAALYHEAGFIGCKPSMVFYKLNTWESKHVTAHLLARDGANEAVIRKAFPYYYDLVDVFDVSATSDSFANQRRQQKQQQPPTSHRQNILLRLPRGRKPMVVSSSSSSMFTTNNNRSSPVPQALPPTIKYNASVRQPPVSPLPNNATMSESSTTIASDDGTIQRMLNIIEEQQQRHNEQIDRMFEMYQQQQSTSHQILNTQLKLSLISQFREIGMTKDEIVEQLRSGH</sequence>
<protein>
    <submittedName>
        <fullName evidence="2">Uncharacterized protein</fullName>
    </submittedName>
</protein>
<feature type="compositionally biased region" description="Low complexity" evidence="1">
    <location>
        <begin position="164"/>
        <end position="179"/>
    </location>
</feature>
<dbReference type="AlphaFoldDB" id="A0AAD7V135"/>
<proteinExistence type="predicted"/>
<keyword evidence="3" id="KW-1185">Reference proteome</keyword>
<accession>A0AAD7V135</accession>
<feature type="region of interest" description="Disordered" evidence="1">
    <location>
        <begin position="163"/>
        <end position="183"/>
    </location>
</feature>
<organism evidence="2 3">
    <name type="scientific">Lichtheimia ornata</name>
    <dbReference type="NCBI Taxonomy" id="688661"/>
    <lineage>
        <taxon>Eukaryota</taxon>
        <taxon>Fungi</taxon>
        <taxon>Fungi incertae sedis</taxon>
        <taxon>Mucoromycota</taxon>
        <taxon>Mucoromycotina</taxon>
        <taxon>Mucoromycetes</taxon>
        <taxon>Mucorales</taxon>
        <taxon>Lichtheimiaceae</taxon>
        <taxon>Lichtheimia</taxon>
    </lineage>
</organism>